<proteinExistence type="predicted"/>
<dbReference type="OrthoDB" id="9984024at2759"/>
<dbReference type="HOGENOM" id="CLU_028686_0_0_1"/>
<dbReference type="EMBL" id="JELW01000003">
    <property type="protein sequence ID" value="EXV03303.1"/>
    <property type="molecule type" value="Genomic_DNA"/>
</dbReference>
<keyword evidence="1" id="KW-0732">Signal</keyword>
<dbReference type="GO" id="GO:0016787">
    <property type="term" value="F:hydrolase activity"/>
    <property type="evidence" value="ECO:0007669"/>
    <property type="project" value="UniProtKB-KW"/>
</dbReference>
<dbReference type="PANTHER" id="PTHR47791:SF1">
    <property type="entry name" value="ENDO MANNANASE, GH76 FAMILY (EUROFUNG)"/>
    <property type="match status" value="1"/>
</dbReference>
<dbReference type="AlphaFoldDB" id="A0A0A1V137"/>
<dbReference type="InterPro" id="IPR053169">
    <property type="entry name" value="MUG_Protein"/>
</dbReference>
<sequence length="365" mass="39567">MVSKCSITGLASYLALASSFFAKEVQSATKAQYTREASTAIKALNSNWYKQDTGLWDDAWWQSANALTTLADFAVLQPGAAKSLGIANTIGNTVKNAPKKFPGFVNQFYDDEGWWALGLIHSYDATRDASYLETAADIFNNMQTGRGTPCKGGIFWNKDREYVNAIANELHITVAASLANRIPTNRTYAQIAKDEWHWFQKSGMINSQNLINDGLDSNCKNNGSQTWSVNQGVILGGLTELSRDSLLGAGVLDTARTLAMAAIQALSNKDGILVEIDKCETQKEACGFDGKQFKGVFVRNLGYLNQALKDGDIRAFILKNADSVWNTDRDDTNKMGVAWTGPVIAANGASHGSALDVLVAAVRVA</sequence>
<reference evidence="2 3" key="1">
    <citation type="submission" date="2014-02" db="EMBL/GenBank/DDBJ databases">
        <title>The genome sequence of the entomopathogenic fungus Metarhizium robertsii ARSEF 2575.</title>
        <authorList>
            <person name="Giuliano Garisto Donzelli B."/>
            <person name="Roe B.A."/>
            <person name="Macmil S.L."/>
            <person name="Krasnoff S.B."/>
            <person name="Gibson D.M."/>
        </authorList>
    </citation>
    <scope>NUCLEOTIDE SEQUENCE [LARGE SCALE GENOMIC DNA]</scope>
    <source>
        <strain evidence="2 3">ARSEF 2575</strain>
    </source>
</reference>
<dbReference type="GO" id="GO:0005975">
    <property type="term" value="P:carbohydrate metabolic process"/>
    <property type="evidence" value="ECO:0007669"/>
    <property type="project" value="InterPro"/>
</dbReference>
<dbReference type="SUPFAM" id="SSF48208">
    <property type="entry name" value="Six-hairpin glycosidases"/>
    <property type="match status" value="1"/>
</dbReference>
<dbReference type="eggNOG" id="ENOG502S4Z8">
    <property type="taxonomic scope" value="Eukaryota"/>
</dbReference>
<protein>
    <submittedName>
        <fullName evidence="2">Glycoside hydrolase family 76 protein</fullName>
    </submittedName>
</protein>
<name>A0A0A1V137_9HYPO</name>
<organism evidence="2 3">
    <name type="scientific">Metarhizium robertsii</name>
    <dbReference type="NCBI Taxonomy" id="568076"/>
    <lineage>
        <taxon>Eukaryota</taxon>
        <taxon>Fungi</taxon>
        <taxon>Dikarya</taxon>
        <taxon>Ascomycota</taxon>
        <taxon>Pezizomycotina</taxon>
        <taxon>Sordariomycetes</taxon>
        <taxon>Hypocreomycetidae</taxon>
        <taxon>Hypocreales</taxon>
        <taxon>Clavicipitaceae</taxon>
        <taxon>Metarhizium</taxon>
    </lineage>
</organism>
<dbReference type="Gene3D" id="1.50.10.20">
    <property type="match status" value="1"/>
</dbReference>
<keyword evidence="2" id="KW-0378">Hydrolase</keyword>
<dbReference type="Proteomes" id="UP000030151">
    <property type="component" value="Unassembled WGS sequence"/>
</dbReference>
<feature type="chain" id="PRO_5001981254" evidence="1">
    <location>
        <begin position="18"/>
        <end position="365"/>
    </location>
</feature>
<evidence type="ECO:0000256" key="1">
    <source>
        <dbReference type="SAM" id="SignalP"/>
    </source>
</evidence>
<dbReference type="Pfam" id="PF03663">
    <property type="entry name" value="Glyco_hydro_76"/>
    <property type="match status" value="1"/>
</dbReference>
<dbReference type="PANTHER" id="PTHR47791">
    <property type="entry name" value="MEIOTICALLY UP-REGULATED GENE 191 PROTEIN"/>
    <property type="match status" value="1"/>
</dbReference>
<evidence type="ECO:0000313" key="3">
    <source>
        <dbReference type="Proteomes" id="UP000030151"/>
    </source>
</evidence>
<comment type="caution">
    <text evidence="2">The sequence shown here is derived from an EMBL/GenBank/DDBJ whole genome shotgun (WGS) entry which is preliminary data.</text>
</comment>
<gene>
    <name evidence="2" type="ORF">X797_003103</name>
</gene>
<dbReference type="InterPro" id="IPR008928">
    <property type="entry name" value="6-hairpin_glycosidase_sf"/>
</dbReference>
<accession>A0A0A1V137</accession>
<feature type="signal peptide" evidence="1">
    <location>
        <begin position="1"/>
        <end position="17"/>
    </location>
</feature>
<evidence type="ECO:0000313" key="2">
    <source>
        <dbReference type="EMBL" id="EXV03303.1"/>
    </source>
</evidence>
<dbReference type="InterPro" id="IPR005198">
    <property type="entry name" value="Glyco_hydro_76"/>
</dbReference>